<dbReference type="RefSeq" id="WP_118764764.1">
    <property type="nucleotide sequence ID" value="NZ_CABJCF010000002.1"/>
</dbReference>
<keyword evidence="6 12" id="KW-0479">Metal-binding</keyword>
<reference evidence="16 17" key="1">
    <citation type="submission" date="2018-08" db="EMBL/GenBank/DDBJ databases">
        <title>A genome reference for cultivated species of the human gut microbiota.</title>
        <authorList>
            <person name="Zou Y."/>
            <person name="Xue W."/>
            <person name="Luo G."/>
        </authorList>
    </citation>
    <scope>NUCLEOTIDE SEQUENCE [LARGE SCALE GENOMIC DNA]</scope>
    <source>
        <strain evidence="16 17">AF18-46</strain>
    </source>
</reference>
<dbReference type="Pfam" id="PF13155">
    <property type="entry name" value="Toprim_2"/>
    <property type="match status" value="1"/>
</dbReference>
<dbReference type="SUPFAM" id="SSF57783">
    <property type="entry name" value="Zinc beta-ribbon"/>
    <property type="match status" value="1"/>
</dbReference>
<evidence type="ECO:0000256" key="13">
    <source>
        <dbReference type="PIRNR" id="PIRNR002811"/>
    </source>
</evidence>
<evidence type="ECO:0000256" key="5">
    <source>
        <dbReference type="ARBA" id="ARBA00022705"/>
    </source>
</evidence>
<comment type="similarity">
    <text evidence="12 13">Belongs to the DnaG primase family.</text>
</comment>
<dbReference type="HAMAP" id="MF_00974">
    <property type="entry name" value="DNA_primase_DnaG"/>
    <property type="match status" value="1"/>
</dbReference>
<evidence type="ECO:0000256" key="1">
    <source>
        <dbReference type="ARBA" id="ARBA00022478"/>
    </source>
</evidence>
<dbReference type="SMART" id="SM00400">
    <property type="entry name" value="ZnF_CHCC"/>
    <property type="match status" value="1"/>
</dbReference>
<dbReference type="InterPro" id="IPR050219">
    <property type="entry name" value="DnaG_primase"/>
</dbReference>
<evidence type="ECO:0000259" key="15">
    <source>
        <dbReference type="PROSITE" id="PS50880"/>
    </source>
</evidence>
<dbReference type="PIRSF" id="PIRSF002811">
    <property type="entry name" value="DnaG"/>
    <property type="match status" value="1"/>
</dbReference>
<dbReference type="GO" id="GO:0003677">
    <property type="term" value="F:DNA binding"/>
    <property type="evidence" value="ECO:0007669"/>
    <property type="project" value="UniProtKB-KW"/>
</dbReference>
<dbReference type="GO" id="GO:0008270">
    <property type="term" value="F:zinc ion binding"/>
    <property type="evidence" value="ECO:0007669"/>
    <property type="project" value="UniProtKB-UniRule"/>
</dbReference>
<dbReference type="InterPro" id="IPR006171">
    <property type="entry name" value="TOPRIM_dom"/>
</dbReference>
<evidence type="ECO:0000256" key="7">
    <source>
        <dbReference type="ARBA" id="ARBA00022771"/>
    </source>
</evidence>
<dbReference type="InterPro" id="IPR030846">
    <property type="entry name" value="DnaG_bac"/>
</dbReference>
<evidence type="ECO:0000256" key="9">
    <source>
        <dbReference type="ARBA" id="ARBA00022842"/>
    </source>
</evidence>
<dbReference type="Gene3D" id="3.40.1360.10">
    <property type="match status" value="1"/>
</dbReference>
<evidence type="ECO:0000256" key="8">
    <source>
        <dbReference type="ARBA" id="ARBA00022833"/>
    </source>
</evidence>
<dbReference type="GO" id="GO:1990077">
    <property type="term" value="C:primosome complex"/>
    <property type="evidence" value="ECO:0007669"/>
    <property type="project" value="UniProtKB-KW"/>
</dbReference>
<dbReference type="GO" id="GO:0005737">
    <property type="term" value="C:cytoplasm"/>
    <property type="evidence" value="ECO:0007669"/>
    <property type="project" value="TreeGrafter"/>
</dbReference>
<comment type="domain">
    <text evidence="12">Contains an N-terminal zinc-binding domain, a central core domain that contains the primase activity, and a C-terminal DnaB-binding domain.</text>
</comment>
<dbReference type="GO" id="GO:0000428">
    <property type="term" value="C:DNA-directed RNA polymerase complex"/>
    <property type="evidence" value="ECO:0007669"/>
    <property type="project" value="UniProtKB-KW"/>
</dbReference>
<dbReference type="FunFam" id="3.90.580.10:FF:000001">
    <property type="entry name" value="DNA primase"/>
    <property type="match status" value="1"/>
</dbReference>
<dbReference type="EC" id="2.7.7.101" evidence="12"/>
<keyword evidence="1 12" id="KW-0240">DNA-directed RNA polymerase</keyword>
<feature type="domain" description="Toprim" evidence="15">
    <location>
        <begin position="257"/>
        <end position="338"/>
    </location>
</feature>
<dbReference type="Pfam" id="PF01807">
    <property type="entry name" value="Zn_ribbon_DnaG"/>
    <property type="match status" value="1"/>
</dbReference>
<dbReference type="Pfam" id="PF10410">
    <property type="entry name" value="DnaB_bind"/>
    <property type="match status" value="1"/>
</dbReference>
<keyword evidence="2 12" id="KW-0639">Primosome</keyword>
<name>A0A412PF41_9FIRM</name>
<evidence type="ECO:0000256" key="2">
    <source>
        <dbReference type="ARBA" id="ARBA00022515"/>
    </source>
</evidence>
<dbReference type="SUPFAM" id="SSF56731">
    <property type="entry name" value="DNA primase core"/>
    <property type="match status" value="1"/>
</dbReference>
<dbReference type="PANTHER" id="PTHR30313:SF2">
    <property type="entry name" value="DNA PRIMASE"/>
    <property type="match status" value="1"/>
</dbReference>
<dbReference type="Gene3D" id="3.90.980.10">
    <property type="entry name" value="DNA primase, catalytic core, N-terminal domain"/>
    <property type="match status" value="1"/>
</dbReference>
<evidence type="ECO:0000313" key="16">
    <source>
        <dbReference type="EMBL" id="RGT56233.1"/>
    </source>
</evidence>
<dbReference type="SMART" id="SM00493">
    <property type="entry name" value="TOPRIM"/>
    <property type="match status" value="1"/>
</dbReference>
<dbReference type="PANTHER" id="PTHR30313">
    <property type="entry name" value="DNA PRIMASE"/>
    <property type="match status" value="1"/>
</dbReference>
<protein>
    <recommendedName>
        <fullName evidence="12 13">DNA primase</fullName>
        <ecNumber evidence="12">2.7.7.101</ecNumber>
    </recommendedName>
</protein>
<comment type="subunit">
    <text evidence="12">Monomer. Interacts with DnaB.</text>
</comment>
<keyword evidence="11 12" id="KW-0804">Transcription</keyword>
<comment type="function">
    <text evidence="12 13">RNA polymerase that catalyzes the synthesis of short RNA molecules used as primers for DNA polymerase during DNA replication.</text>
</comment>
<feature type="zinc finger region" description="CHC2-type" evidence="12 14">
    <location>
        <begin position="39"/>
        <end position="63"/>
    </location>
</feature>
<keyword evidence="9" id="KW-0460">Magnesium</keyword>
<sequence>MAKISDHDINAIREKADIVDVIGHYIQVHRKGNSYVAICPFHDDHDPSMSISSEKKIYKCFVCGSGGNVYTFVQNYENITFPEAVGRVASLINYPLQVDVDIKQRSSKDPHKEALYNVMNAAIQYMMYQLDTVEALNEKKYLEKRGLTADLIQEFQIGYNPNQTALYHFLHAKGFSDADMNGANLIRINESGIHDTFAGRITFPIHDQYGNPIGFSARILDPNNPSKYINTNETDIFTKGDIVYNYHRAKAVARKEGKIYVCEGVTDVIAFAKAGIFNAVCTLGTSCTERQIHLLKNIAAKIVFCYDGDRAGQAATLRAVHMARKAGCDISVIRNLTGKDPDELVREQGNEGLKSVLKDEVTWMEFVIEYQVAQTNLNNYSDKKELVRKIQADIATLADEVDRRYFTQQLAEMTHMPVDYIPQTSNRSINQTIQKKLTIPDGSLDAEDLILMMMLKSSTHAHTFEVELGYLNDKTHKLLAMLIIDSLHTFQDADPSHLIDRTDKQEVKDLLTRLVSMPAYDIDYDEAVLKGAIRKVKITTLQKERDAYYEQLSQAGLNDMSQKVLMEKYQKCIQELRRYLDEEEGSN</sequence>
<dbReference type="CDD" id="cd03364">
    <property type="entry name" value="TOPRIM_DnaG_primases"/>
    <property type="match status" value="1"/>
</dbReference>
<organism evidence="16 17">
    <name type="scientific">Solobacterium moorei</name>
    <dbReference type="NCBI Taxonomy" id="102148"/>
    <lineage>
        <taxon>Bacteria</taxon>
        <taxon>Bacillati</taxon>
        <taxon>Bacillota</taxon>
        <taxon>Erysipelotrichia</taxon>
        <taxon>Erysipelotrichales</taxon>
        <taxon>Erysipelotrichaceae</taxon>
        <taxon>Solobacterium</taxon>
    </lineage>
</organism>
<comment type="catalytic activity">
    <reaction evidence="12">
        <text>ssDNA + n NTP = ssDNA/pppN(pN)n-1 hybrid + (n-1) diphosphate.</text>
        <dbReference type="EC" id="2.7.7.101"/>
    </reaction>
</comment>
<dbReference type="Gene3D" id="1.10.860.10">
    <property type="entry name" value="DNAb Helicase, Chain A"/>
    <property type="match status" value="1"/>
</dbReference>
<dbReference type="AlphaFoldDB" id="A0A412PF41"/>
<dbReference type="EMBL" id="QRWX01000002">
    <property type="protein sequence ID" value="RGT56233.1"/>
    <property type="molecule type" value="Genomic_DNA"/>
</dbReference>
<evidence type="ECO:0000256" key="14">
    <source>
        <dbReference type="PIRSR" id="PIRSR002811-1"/>
    </source>
</evidence>
<proteinExistence type="inferred from homology"/>
<comment type="caution">
    <text evidence="16">The sequence shown here is derived from an EMBL/GenBank/DDBJ whole genome shotgun (WGS) entry which is preliminary data.</text>
</comment>
<dbReference type="GO" id="GO:0006269">
    <property type="term" value="P:DNA replication, synthesis of primer"/>
    <property type="evidence" value="ECO:0007669"/>
    <property type="project" value="UniProtKB-UniRule"/>
</dbReference>
<dbReference type="InterPro" id="IPR037068">
    <property type="entry name" value="DNA_primase_core_N_sf"/>
</dbReference>
<dbReference type="Gene3D" id="3.90.580.10">
    <property type="entry name" value="Zinc finger, CHC2-type domain"/>
    <property type="match status" value="1"/>
</dbReference>
<keyword evidence="7 12" id="KW-0863">Zinc-finger</keyword>
<keyword evidence="4 12" id="KW-0548">Nucleotidyltransferase</keyword>
<dbReference type="NCBIfam" id="TIGR01391">
    <property type="entry name" value="dnaG"/>
    <property type="match status" value="1"/>
</dbReference>
<dbReference type="InterPro" id="IPR006295">
    <property type="entry name" value="DNA_primase_DnaG"/>
</dbReference>
<evidence type="ECO:0000256" key="6">
    <source>
        <dbReference type="ARBA" id="ARBA00022723"/>
    </source>
</evidence>
<evidence type="ECO:0000256" key="4">
    <source>
        <dbReference type="ARBA" id="ARBA00022695"/>
    </source>
</evidence>
<evidence type="ECO:0000256" key="3">
    <source>
        <dbReference type="ARBA" id="ARBA00022679"/>
    </source>
</evidence>
<dbReference type="InterPro" id="IPR016136">
    <property type="entry name" value="DNA_helicase_N/primase_C"/>
</dbReference>
<dbReference type="Proteomes" id="UP000284731">
    <property type="component" value="Unassembled WGS sequence"/>
</dbReference>
<evidence type="ECO:0000256" key="10">
    <source>
        <dbReference type="ARBA" id="ARBA00023125"/>
    </source>
</evidence>
<dbReference type="InterPro" id="IPR013264">
    <property type="entry name" value="DNAG_N"/>
</dbReference>
<accession>A0A412PF41</accession>
<dbReference type="InterPro" id="IPR019475">
    <property type="entry name" value="DNA_primase_DnaB-bd"/>
</dbReference>
<dbReference type="GO" id="GO:0003899">
    <property type="term" value="F:DNA-directed RNA polymerase activity"/>
    <property type="evidence" value="ECO:0007669"/>
    <property type="project" value="UniProtKB-UniRule"/>
</dbReference>
<dbReference type="InterPro" id="IPR002694">
    <property type="entry name" value="Znf_CHC2"/>
</dbReference>
<comment type="cofactor">
    <cofactor evidence="12 13 14">
        <name>Zn(2+)</name>
        <dbReference type="ChEBI" id="CHEBI:29105"/>
    </cofactor>
    <text evidence="12 13 14">Binds 1 zinc ion per monomer.</text>
</comment>
<dbReference type="InterPro" id="IPR036977">
    <property type="entry name" value="DNA_primase_Znf_CHC2"/>
</dbReference>
<keyword evidence="10 12" id="KW-0238">DNA-binding</keyword>
<evidence type="ECO:0000256" key="11">
    <source>
        <dbReference type="ARBA" id="ARBA00023163"/>
    </source>
</evidence>
<keyword evidence="8 12" id="KW-0862">Zinc</keyword>
<keyword evidence="5 12" id="KW-0235">DNA replication</keyword>
<evidence type="ECO:0000313" key="17">
    <source>
        <dbReference type="Proteomes" id="UP000284731"/>
    </source>
</evidence>
<dbReference type="Pfam" id="PF08275">
    <property type="entry name" value="DNAG_N"/>
    <property type="match status" value="1"/>
</dbReference>
<keyword evidence="3 12" id="KW-0808">Transferase</keyword>
<dbReference type="PROSITE" id="PS50880">
    <property type="entry name" value="TOPRIM"/>
    <property type="match status" value="1"/>
</dbReference>
<gene>
    <name evidence="12 16" type="primary">dnaG</name>
    <name evidence="16" type="ORF">DWX20_05345</name>
</gene>
<dbReference type="InterPro" id="IPR034151">
    <property type="entry name" value="TOPRIM_DnaG_bac"/>
</dbReference>
<evidence type="ECO:0000256" key="12">
    <source>
        <dbReference type="HAMAP-Rule" id="MF_00974"/>
    </source>
</evidence>